<dbReference type="GO" id="GO:0017061">
    <property type="term" value="F:S-methyl-5-thioadenosine phosphorylase activity"/>
    <property type="evidence" value="ECO:0007669"/>
    <property type="project" value="InterPro"/>
</dbReference>
<feature type="binding site" evidence="4">
    <location>
        <position position="197"/>
    </location>
    <ligand>
        <name>substrate</name>
    </ligand>
</feature>
<feature type="binding site" evidence="4">
    <location>
        <begin position="61"/>
        <end position="62"/>
    </location>
    <ligand>
        <name>phosphate</name>
        <dbReference type="ChEBI" id="CHEBI:43474"/>
    </ligand>
</feature>
<dbReference type="CDD" id="cd09010">
    <property type="entry name" value="MTAP_SsMTAPII_like_MTIP"/>
    <property type="match status" value="1"/>
</dbReference>
<evidence type="ECO:0000259" key="5">
    <source>
        <dbReference type="Pfam" id="PF01048"/>
    </source>
</evidence>
<feature type="site" description="Important for substrate specificity" evidence="4">
    <location>
        <position position="179"/>
    </location>
</feature>
<comment type="subcellular location">
    <subcellularLocation>
        <location evidence="4">Cytoplasm</location>
    </subcellularLocation>
    <subcellularLocation>
        <location evidence="4">Nucleus</location>
    </subcellularLocation>
</comment>
<keyword evidence="6" id="KW-1185">Reference proteome</keyword>
<evidence type="ECO:0000256" key="1">
    <source>
        <dbReference type="ARBA" id="ARBA00022676"/>
    </source>
</evidence>
<feature type="site" description="Important for substrate specificity" evidence="4">
    <location>
        <position position="235"/>
    </location>
</feature>
<feature type="domain" description="Nucleoside phosphorylase" evidence="5">
    <location>
        <begin position="7"/>
        <end position="249"/>
    </location>
</feature>
<feature type="binding site" evidence="4">
    <location>
        <begin position="221"/>
        <end position="223"/>
    </location>
    <ligand>
        <name>substrate</name>
    </ligand>
</feature>
<comment type="caution">
    <text evidence="4">Lacks conserved residue(s) required for the propagation of feature annotation.</text>
</comment>
<reference evidence="7" key="1">
    <citation type="submission" date="2025-08" db="UniProtKB">
        <authorList>
            <consortium name="RefSeq"/>
        </authorList>
    </citation>
    <scope>IDENTIFICATION</scope>
</reference>
<keyword evidence="4" id="KW-0963">Cytoplasm</keyword>
<keyword evidence="4" id="KW-0539">Nucleus</keyword>
<comment type="similarity">
    <text evidence="4">Belongs to the PNP/MTAP phosphorylase family. MTAP subfamily.</text>
</comment>
<dbReference type="InterPro" id="IPR000845">
    <property type="entry name" value="Nucleoside_phosphorylase_d"/>
</dbReference>
<dbReference type="GO" id="GO:0005634">
    <property type="term" value="C:nucleus"/>
    <property type="evidence" value="ECO:0007669"/>
    <property type="project" value="UniProtKB-SubCell"/>
</dbReference>
<dbReference type="GO" id="GO:0005829">
    <property type="term" value="C:cytosol"/>
    <property type="evidence" value="ECO:0007669"/>
    <property type="project" value="TreeGrafter"/>
</dbReference>
<dbReference type="PANTHER" id="PTHR42679:SF2">
    <property type="entry name" value="S-METHYL-5'-THIOADENOSINE PHOSPHORYLASE"/>
    <property type="match status" value="1"/>
</dbReference>
<comment type="function">
    <text evidence="4">Purine nucleoside phosphorylase involved in purine salvage.</text>
</comment>
<evidence type="ECO:0000256" key="3">
    <source>
        <dbReference type="ARBA" id="ARBA00022726"/>
    </source>
</evidence>
<evidence type="ECO:0000256" key="4">
    <source>
        <dbReference type="HAMAP-Rule" id="MF_03155"/>
    </source>
</evidence>
<sequence length="288" mass="31993">MGKYKIKIGIIAGCGLDKSFKEDLTYFSKIEREDATNEYGLPSSSLYTGTISGVDVVLLIRHGSGYKVSATDVNYRANIEAFRVVGCTHILATTACGSLVKLFSKEQLVIPDSFIDRTVHRKGTFYDGTSKYYSGICNLPMEPSFDPHTSQIVENAAKKLEISIKKGATIVAIEGPRFSSKAESYMFRQWGGHLINMTTCPEVFLAKEAGILYTSIAMVTDYDCGSDDIADNVHPVDVFNVFKRNINKIKSVLIQTIELISQEDWDQRIDDLKVFYIDLVKSSVTLSS</sequence>
<proteinExistence type="inferred from homology"/>
<dbReference type="PANTHER" id="PTHR42679">
    <property type="entry name" value="S-METHYL-5'-THIOADENOSINE PHOSPHORYLASE"/>
    <property type="match status" value="1"/>
</dbReference>
<dbReference type="SUPFAM" id="SSF53167">
    <property type="entry name" value="Purine and uridine phosphorylases"/>
    <property type="match status" value="1"/>
</dbReference>
<feature type="binding site" evidence="4">
    <location>
        <position position="198"/>
    </location>
    <ligand>
        <name>phosphate</name>
        <dbReference type="ChEBI" id="CHEBI:43474"/>
    </ligand>
</feature>
<protein>
    <recommendedName>
        <fullName evidence="4">Purine nucleoside phosphorylase</fullName>
        <shortName evidence="4">PNP</shortName>
        <ecNumber evidence="4">2.4.2.1</ecNumber>
    </recommendedName>
</protein>
<evidence type="ECO:0000256" key="2">
    <source>
        <dbReference type="ARBA" id="ARBA00022679"/>
    </source>
</evidence>
<keyword evidence="3 4" id="KW-0660">Purine salvage</keyword>
<dbReference type="KEGG" id="csol:105367644"/>
<keyword evidence="1 4" id="KW-0328">Glycosyltransferase</keyword>
<comment type="miscellaneous">
    <text evidence="4">Although this enzyme belongs to the family of MTA phosphorylases based on sequence homology, it lacks several conserved amino acids in the substrate binding pocket that confer specificity towards MTA.</text>
</comment>
<dbReference type="GO" id="GO:0006166">
    <property type="term" value="P:purine ribonucleoside salvage"/>
    <property type="evidence" value="ECO:0007669"/>
    <property type="project" value="UniProtKB-UniRule"/>
</dbReference>
<evidence type="ECO:0000313" key="7">
    <source>
        <dbReference type="RefSeq" id="XP_011504713.1"/>
    </source>
</evidence>
<comment type="subunit">
    <text evidence="4">Homotrimer.</text>
</comment>
<dbReference type="Pfam" id="PF01048">
    <property type="entry name" value="PNP_UDP_1"/>
    <property type="match status" value="1"/>
</dbReference>
<organism evidence="6 7">
    <name type="scientific">Ceratosolen solmsi marchali</name>
    <dbReference type="NCBI Taxonomy" id="326594"/>
    <lineage>
        <taxon>Eukaryota</taxon>
        <taxon>Metazoa</taxon>
        <taxon>Ecdysozoa</taxon>
        <taxon>Arthropoda</taxon>
        <taxon>Hexapoda</taxon>
        <taxon>Insecta</taxon>
        <taxon>Pterygota</taxon>
        <taxon>Neoptera</taxon>
        <taxon>Endopterygota</taxon>
        <taxon>Hymenoptera</taxon>
        <taxon>Apocrita</taxon>
        <taxon>Proctotrupomorpha</taxon>
        <taxon>Chalcidoidea</taxon>
        <taxon>Agaonidae</taxon>
        <taxon>Agaoninae</taxon>
        <taxon>Ceratosolen</taxon>
    </lineage>
</organism>
<dbReference type="Proteomes" id="UP000695007">
    <property type="component" value="Unplaced"/>
</dbReference>
<accession>A0AAJ7E1U1</accession>
<comment type="catalytic activity">
    <reaction evidence="4">
        <text>a purine D-ribonucleoside + phosphate = a purine nucleobase + alpha-D-ribose 1-phosphate</text>
        <dbReference type="Rhea" id="RHEA:19805"/>
        <dbReference type="ChEBI" id="CHEBI:26386"/>
        <dbReference type="ChEBI" id="CHEBI:43474"/>
        <dbReference type="ChEBI" id="CHEBI:57720"/>
        <dbReference type="ChEBI" id="CHEBI:142355"/>
        <dbReference type="EC" id="2.4.2.1"/>
    </reaction>
</comment>
<dbReference type="InterPro" id="IPR035994">
    <property type="entry name" value="Nucleoside_phosphorylase_sf"/>
</dbReference>
<dbReference type="GeneID" id="105367644"/>
<gene>
    <name evidence="7" type="primary">LOC105367644</name>
</gene>
<dbReference type="Gene3D" id="3.40.50.1580">
    <property type="entry name" value="Nucleoside phosphorylase domain"/>
    <property type="match status" value="1"/>
</dbReference>
<evidence type="ECO:0000313" key="6">
    <source>
        <dbReference type="Proteomes" id="UP000695007"/>
    </source>
</evidence>
<comment type="pathway">
    <text evidence="4">Purine metabolism; purine nucleoside salvage.</text>
</comment>
<dbReference type="EC" id="2.4.2.1" evidence="4"/>
<dbReference type="InterPro" id="IPR010044">
    <property type="entry name" value="MTAP"/>
</dbReference>
<dbReference type="AlphaFoldDB" id="A0AAJ7E1U1"/>
<name>A0AAJ7E1U1_9HYME</name>
<keyword evidence="2 4" id="KW-0808">Transferase</keyword>
<feature type="binding site" evidence="4">
    <location>
        <begin position="94"/>
        <end position="95"/>
    </location>
    <ligand>
        <name>phosphate</name>
        <dbReference type="ChEBI" id="CHEBI:43474"/>
    </ligand>
</feature>
<dbReference type="RefSeq" id="XP_011504713.1">
    <property type="nucleotide sequence ID" value="XM_011506411.1"/>
</dbReference>
<dbReference type="HAMAP" id="MF_01963">
    <property type="entry name" value="MTAP"/>
    <property type="match status" value="1"/>
</dbReference>
<dbReference type="GO" id="GO:0019509">
    <property type="term" value="P:L-methionine salvage from methylthioadenosine"/>
    <property type="evidence" value="ECO:0007669"/>
    <property type="project" value="TreeGrafter"/>
</dbReference>